<evidence type="ECO:0000256" key="1">
    <source>
        <dbReference type="ARBA" id="ARBA00006484"/>
    </source>
</evidence>
<dbReference type="PROSITE" id="PS00061">
    <property type="entry name" value="ADH_SHORT"/>
    <property type="match status" value="1"/>
</dbReference>
<name>A0A067ML46_BOTB1</name>
<comment type="similarity">
    <text evidence="1">Belongs to the short-chain dehydrogenases/reductases (SDR) family.</text>
</comment>
<dbReference type="PANTHER" id="PTHR43544:SF7">
    <property type="entry name" value="NADB-LER2"/>
    <property type="match status" value="1"/>
</dbReference>
<dbReference type="GO" id="GO:0016491">
    <property type="term" value="F:oxidoreductase activity"/>
    <property type="evidence" value="ECO:0007669"/>
    <property type="project" value="UniProtKB-KW"/>
</dbReference>
<keyword evidence="2" id="KW-0521">NADP</keyword>
<reference evidence="5" key="1">
    <citation type="journal article" date="2014" name="Proc. Natl. Acad. Sci. U.S.A.">
        <title>Extensive sampling of basidiomycete genomes demonstrates inadequacy of the white-rot/brown-rot paradigm for wood decay fungi.</title>
        <authorList>
            <person name="Riley R."/>
            <person name="Salamov A.A."/>
            <person name="Brown D.W."/>
            <person name="Nagy L.G."/>
            <person name="Floudas D."/>
            <person name="Held B.W."/>
            <person name="Levasseur A."/>
            <person name="Lombard V."/>
            <person name="Morin E."/>
            <person name="Otillar R."/>
            <person name="Lindquist E.A."/>
            <person name="Sun H."/>
            <person name="LaButti K.M."/>
            <person name="Schmutz J."/>
            <person name="Jabbour D."/>
            <person name="Luo H."/>
            <person name="Baker S.E."/>
            <person name="Pisabarro A.G."/>
            <person name="Walton J.D."/>
            <person name="Blanchette R.A."/>
            <person name="Henrissat B."/>
            <person name="Martin F."/>
            <person name="Cullen D."/>
            <person name="Hibbett D.S."/>
            <person name="Grigoriev I.V."/>
        </authorList>
    </citation>
    <scope>NUCLEOTIDE SEQUENCE [LARGE SCALE GENOMIC DNA]</scope>
    <source>
        <strain evidence="5">FD-172 SS1</strain>
    </source>
</reference>
<dbReference type="InterPro" id="IPR002347">
    <property type="entry name" value="SDR_fam"/>
</dbReference>
<dbReference type="OrthoDB" id="9876299at2759"/>
<dbReference type="InterPro" id="IPR051468">
    <property type="entry name" value="Fungal_SecMetab_SDRs"/>
</dbReference>
<dbReference type="Proteomes" id="UP000027195">
    <property type="component" value="Unassembled WGS sequence"/>
</dbReference>
<sequence>MSTNVLGPALVTQAFLPFIMRGGEGDQRVVMNMSSGQGSLGILDKAWYKTACYSISKVGLNMLTRHQAHENPSVIFLAASPGWIKTDMGGEHAPGDVESASSNLLELLERVELKDSGTYVNNKGERYPW</sequence>
<evidence type="ECO:0000256" key="3">
    <source>
        <dbReference type="ARBA" id="ARBA00023002"/>
    </source>
</evidence>
<proteinExistence type="inferred from homology"/>
<dbReference type="GO" id="GO:0005737">
    <property type="term" value="C:cytoplasm"/>
    <property type="evidence" value="ECO:0007669"/>
    <property type="project" value="TreeGrafter"/>
</dbReference>
<keyword evidence="3" id="KW-0560">Oxidoreductase</keyword>
<dbReference type="InParanoid" id="A0A067ML46"/>
<dbReference type="InterPro" id="IPR020904">
    <property type="entry name" value="Sc_DH/Rdtase_CS"/>
</dbReference>
<dbReference type="Pfam" id="PF00106">
    <property type="entry name" value="adh_short"/>
    <property type="match status" value="1"/>
</dbReference>
<dbReference type="EMBL" id="KL198049">
    <property type="protein sequence ID" value="KDQ12612.1"/>
    <property type="molecule type" value="Genomic_DNA"/>
</dbReference>
<dbReference type="AlphaFoldDB" id="A0A067ML46"/>
<protein>
    <recommendedName>
        <fullName evidence="6">C-factor</fullName>
    </recommendedName>
</protein>
<evidence type="ECO:0000313" key="5">
    <source>
        <dbReference type="Proteomes" id="UP000027195"/>
    </source>
</evidence>
<accession>A0A067ML46</accession>
<keyword evidence="5" id="KW-1185">Reference proteome</keyword>
<dbReference type="SUPFAM" id="SSF51735">
    <property type="entry name" value="NAD(P)-binding Rossmann-fold domains"/>
    <property type="match status" value="1"/>
</dbReference>
<dbReference type="Gene3D" id="3.40.50.720">
    <property type="entry name" value="NAD(P)-binding Rossmann-like Domain"/>
    <property type="match status" value="1"/>
</dbReference>
<dbReference type="InterPro" id="IPR036291">
    <property type="entry name" value="NAD(P)-bd_dom_sf"/>
</dbReference>
<dbReference type="HOGENOM" id="CLU_010194_9_7_1"/>
<evidence type="ECO:0000313" key="4">
    <source>
        <dbReference type="EMBL" id="KDQ12612.1"/>
    </source>
</evidence>
<gene>
    <name evidence="4" type="ORF">BOTBODRAFT_146614</name>
</gene>
<organism evidence="4 5">
    <name type="scientific">Botryobasidium botryosum (strain FD-172 SS1)</name>
    <dbReference type="NCBI Taxonomy" id="930990"/>
    <lineage>
        <taxon>Eukaryota</taxon>
        <taxon>Fungi</taxon>
        <taxon>Dikarya</taxon>
        <taxon>Basidiomycota</taxon>
        <taxon>Agaricomycotina</taxon>
        <taxon>Agaricomycetes</taxon>
        <taxon>Cantharellales</taxon>
        <taxon>Botryobasidiaceae</taxon>
        <taxon>Botryobasidium</taxon>
    </lineage>
</organism>
<evidence type="ECO:0008006" key="6">
    <source>
        <dbReference type="Google" id="ProtNLM"/>
    </source>
</evidence>
<evidence type="ECO:0000256" key="2">
    <source>
        <dbReference type="ARBA" id="ARBA00022857"/>
    </source>
</evidence>
<dbReference type="PANTHER" id="PTHR43544">
    <property type="entry name" value="SHORT-CHAIN DEHYDROGENASE/REDUCTASE"/>
    <property type="match status" value="1"/>
</dbReference>